<evidence type="ECO:0000256" key="9">
    <source>
        <dbReference type="ARBA" id="ARBA00023235"/>
    </source>
</evidence>
<dbReference type="InterPro" id="IPR018052">
    <property type="entry name" value="Ald1_epimerase_CS"/>
</dbReference>
<dbReference type="EC" id="5.1.3.3" evidence="6 11"/>
<dbReference type="InterPro" id="IPR015443">
    <property type="entry name" value="Aldose_1-epimerase"/>
</dbReference>
<evidence type="ECO:0000256" key="1">
    <source>
        <dbReference type="ARBA" id="ARBA00001614"/>
    </source>
</evidence>
<protein>
    <recommendedName>
        <fullName evidence="7 11">Aldose 1-epimerase</fullName>
        <ecNumber evidence="6 11">5.1.3.3</ecNumber>
    </recommendedName>
</protein>
<reference evidence="13" key="1">
    <citation type="journal article" date="2019" name="Int. J. Syst. Evol. Microbiol.">
        <title>The Global Catalogue of Microorganisms (GCM) 10K type strain sequencing project: providing services to taxonomists for standard genome sequencing and annotation.</title>
        <authorList>
            <consortium name="The Broad Institute Genomics Platform"/>
            <consortium name="The Broad Institute Genome Sequencing Center for Infectious Disease"/>
            <person name="Wu L."/>
            <person name="Ma J."/>
        </authorList>
    </citation>
    <scope>NUCLEOTIDE SEQUENCE [LARGE SCALE GENOMIC DNA]</scope>
    <source>
        <strain evidence="13">JCM 17858</strain>
    </source>
</reference>
<dbReference type="PROSITE" id="PS00545">
    <property type="entry name" value="ALDOSE_1_EPIMERASE"/>
    <property type="match status" value="1"/>
</dbReference>
<proteinExistence type="inferred from homology"/>
<dbReference type="InterPro" id="IPR008183">
    <property type="entry name" value="Aldose_1/G6P_1-epimerase"/>
</dbReference>
<keyword evidence="13" id="KW-1185">Reference proteome</keyword>
<evidence type="ECO:0000256" key="5">
    <source>
        <dbReference type="ARBA" id="ARBA00011245"/>
    </source>
</evidence>
<evidence type="ECO:0000256" key="2">
    <source>
        <dbReference type="ARBA" id="ARBA00001913"/>
    </source>
</evidence>
<dbReference type="Gene3D" id="2.70.98.10">
    <property type="match status" value="1"/>
</dbReference>
<dbReference type="InterPro" id="IPR014718">
    <property type="entry name" value="GH-type_carb-bd"/>
</dbReference>
<dbReference type="InterPro" id="IPR047215">
    <property type="entry name" value="Galactose_mutarotase-like"/>
</dbReference>
<comment type="cofactor">
    <cofactor evidence="2">
        <name>Ca(2+)</name>
        <dbReference type="ChEBI" id="CHEBI:29108"/>
    </cofactor>
</comment>
<keyword evidence="8" id="KW-0106">Calcium</keyword>
<dbReference type="RefSeq" id="WP_345062907.1">
    <property type="nucleotide sequence ID" value="NZ_BAABGR010000001.1"/>
</dbReference>
<keyword evidence="10 11" id="KW-0119">Carbohydrate metabolism</keyword>
<comment type="similarity">
    <text evidence="4 11">Belongs to the aldose epimerase family.</text>
</comment>
<keyword evidence="9 11" id="KW-0413">Isomerase</keyword>
<evidence type="ECO:0000256" key="4">
    <source>
        <dbReference type="ARBA" id="ARBA00006206"/>
    </source>
</evidence>
<evidence type="ECO:0000313" key="13">
    <source>
        <dbReference type="Proteomes" id="UP001500394"/>
    </source>
</evidence>
<evidence type="ECO:0000256" key="6">
    <source>
        <dbReference type="ARBA" id="ARBA00013185"/>
    </source>
</evidence>
<accession>A0ABP8QUQ3</accession>
<sequence length="354" mass="39598">MNTAFCLPAIDDFHRTLNGKNTHLFILRNRAGMQIAISDYGARLVSALVPNKYGDLIDVVLGFDSIQKYWNADEQYHGATIGRFANRIADGKFSLNGKEYRLPQNNGSSCLHGGPNSFHTRVWDRQVIYNANKIMFYLVSEDMDNGFPGNVKIIVSYELTDQNEIIINFRVSSDKPTPINLTNHAYFNLNGEGNGDVLEHQLKIDAPTFIEIDERQIPTGNQLSVKNTPFDFSSYTKIGDAINDQSLQLQYAGGYDHSFVCNKGIEECSASAYSENSGIQLNVYTTYPTVHLYTGNFLAGDIGKSGQAYGKYSGFCLEAQHFLDNPNQPSFPKSILNPGEAYSHTIKYKFCIKK</sequence>
<dbReference type="NCBIfam" id="NF008277">
    <property type="entry name" value="PRK11055.1"/>
    <property type="match status" value="1"/>
</dbReference>
<evidence type="ECO:0000256" key="11">
    <source>
        <dbReference type="PIRNR" id="PIRNR005096"/>
    </source>
</evidence>
<dbReference type="EMBL" id="BAABGR010000001">
    <property type="protein sequence ID" value="GAA4509688.1"/>
    <property type="molecule type" value="Genomic_DNA"/>
</dbReference>
<dbReference type="PANTHER" id="PTHR10091">
    <property type="entry name" value="ALDOSE-1-EPIMERASE"/>
    <property type="match status" value="1"/>
</dbReference>
<dbReference type="InterPro" id="IPR011013">
    <property type="entry name" value="Gal_mutarotase_sf_dom"/>
</dbReference>
<dbReference type="Proteomes" id="UP001500394">
    <property type="component" value="Unassembled WGS sequence"/>
</dbReference>
<organism evidence="12 13">
    <name type="scientific">Sphingobacterium thermophilum</name>
    <dbReference type="NCBI Taxonomy" id="768534"/>
    <lineage>
        <taxon>Bacteria</taxon>
        <taxon>Pseudomonadati</taxon>
        <taxon>Bacteroidota</taxon>
        <taxon>Sphingobacteriia</taxon>
        <taxon>Sphingobacteriales</taxon>
        <taxon>Sphingobacteriaceae</taxon>
        <taxon>Sphingobacterium</taxon>
    </lineage>
</organism>
<evidence type="ECO:0000256" key="7">
    <source>
        <dbReference type="ARBA" id="ARBA00014165"/>
    </source>
</evidence>
<dbReference type="SUPFAM" id="SSF74650">
    <property type="entry name" value="Galactose mutarotase-like"/>
    <property type="match status" value="1"/>
</dbReference>
<gene>
    <name evidence="12" type="ORF">GCM10023173_00100</name>
</gene>
<dbReference type="PANTHER" id="PTHR10091:SF0">
    <property type="entry name" value="GALACTOSE MUTAROTASE"/>
    <property type="match status" value="1"/>
</dbReference>
<comment type="catalytic activity">
    <reaction evidence="1 11">
        <text>alpha-D-glucose = beta-D-glucose</text>
        <dbReference type="Rhea" id="RHEA:10264"/>
        <dbReference type="ChEBI" id="CHEBI:15903"/>
        <dbReference type="ChEBI" id="CHEBI:17925"/>
        <dbReference type="EC" id="5.1.3.3"/>
    </reaction>
</comment>
<evidence type="ECO:0000256" key="10">
    <source>
        <dbReference type="ARBA" id="ARBA00023277"/>
    </source>
</evidence>
<name>A0ABP8QUQ3_9SPHI</name>
<dbReference type="CDD" id="cd09019">
    <property type="entry name" value="galactose_mutarotase_like"/>
    <property type="match status" value="1"/>
</dbReference>
<comment type="pathway">
    <text evidence="3 11">Carbohydrate metabolism; hexose metabolism.</text>
</comment>
<dbReference type="PIRSF" id="PIRSF005096">
    <property type="entry name" value="GALM"/>
    <property type="match status" value="1"/>
</dbReference>
<comment type="subunit">
    <text evidence="5">Monomer.</text>
</comment>
<evidence type="ECO:0000256" key="8">
    <source>
        <dbReference type="ARBA" id="ARBA00022837"/>
    </source>
</evidence>
<evidence type="ECO:0000313" key="12">
    <source>
        <dbReference type="EMBL" id="GAA4509688.1"/>
    </source>
</evidence>
<evidence type="ECO:0000256" key="3">
    <source>
        <dbReference type="ARBA" id="ARBA00005028"/>
    </source>
</evidence>
<dbReference type="Pfam" id="PF01263">
    <property type="entry name" value="Aldose_epim"/>
    <property type="match status" value="1"/>
</dbReference>
<comment type="caution">
    <text evidence="12">The sequence shown here is derived from an EMBL/GenBank/DDBJ whole genome shotgun (WGS) entry which is preliminary data.</text>
</comment>